<dbReference type="AlphaFoldDB" id="A0AAP4FW88"/>
<keyword evidence="2" id="KW-0732">Signal</keyword>
<accession>A0AAP4FW88</accession>
<evidence type="ECO:0000313" key="3">
    <source>
        <dbReference type="EMBL" id="MDK9362572.1"/>
    </source>
</evidence>
<dbReference type="InterPro" id="IPR016963">
    <property type="entry name" value="Glycoporin_RafY"/>
</dbReference>
<organism evidence="3 4">
    <name type="scientific">Lelliottia wanjuensis</name>
    <dbReference type="NCBI Taxonomy" id="3050585"/>
    <lineage>
        <taxon>Bacteria</taxon>
        <taxon>Pseudomonadati</taxon>
        <taxon>Pseudomonadota</taxon>
        <taxon>Gammaproteobacteria</taxon>
        <taxon>Enterobacterales</taxon>
        <taxon>Enterobacteriaceae</taxon>
        <taxon>Lelliottia</taxon>
    </lineage>
</organism>
<name>A0AAP4FW88_9ENTR</name>
<dbReference type="RefSeq" id="WP_285149020.1">
    <property type="nucleotide sequence ID" value="NZ_JASSOM010000021.1"/>
</dbReference>
<evidence type="ECO:0000256" key="1">
    <source>
        <dbReference type="SAM" id="Coils"/>
    </source>
</evidence>
<feature type="chain" id="PRO_5042844078" evidence="2">
    <location>
        <begin position="21"/>
        <end position="460"/>
    </location>
</feature>
<keyword evidence="4" id="KW-1185">Reference proteome</keyword>
<feature type="coiled-coil region" evidence="1">
    <location>
        <begin position="17"/>
        <end position="65"/>
    </location>
</feature>
<comment type="caution">
    <text evidence="3">The sequence shown here is derived from an EMBL/GenBank/DDBJ whole genome shotgun (WGS) entry which is preliminary data.</text>
</comment>
<dbReference type="Pfam" id="PF16966">
    <property type="entry name" value="Porin_8"/>
    <property type="match status" value="1"/>
</dbReference>
<sequence length="460" mass="51495">MRIKLIVLAVGAFCSAGINAAQNSSDLEEKLAQLEARLEKAESRAEKAEAQIEQLEKNQTVAAKNQPTVAVQSAEPVSAAALPKLTLSGYGDIKFYGDVEFNMDAASRSGALTSIKTSANKDWASGNNERWDINGRLLLGFDGYRRMEDGNFAGFSVQPLADLTGKMNLDDAVFFFGNENNWKIKVGRFEAYDMFPLNQDTFIEYSGNTANDLYSDGYGYIYMMKEGRGRSDSGGNFLMSKTLDNWYFEVNTLLENGSTLFVDKQYHGIDLDNDKNVAYVRPVISWQSGRFSTAVAMESNLVNNAYGYRDASGQWVDQSDRTGYGLTMTWNGQKTDPEEGVVVNLNTAYMDATDETDFTAGTNALWHNFELGYIYAHNQVDKFNSANVFDNCDNDCWITDPGDYDIHTIHASYLIPNVMKMKNFNIYLGAYASWVQAHPNDGDGNNDDRYGGRVRFKYYF</sequence>
<evidence type="ECO:0000256" key="2">
    <source>
        <dbReference type="SAM" id="SignalP"/>
    </source>
</evidence>
<feature type="signal peptide" evidence="2">
    <location>
        <begin position="1"/>
        <end position="20"/>
    </location>
</feature>
<dbReference type="Proteomes" id="UP001223214">
    <property type="component" value="Unassembled WGS sequence"/>
</dbReference>
<protein>
    <submittedName>
        <fullName evidence="3">Carbohydrate porin</fullName>
    </submittedName>
</protein>
<dbReference type="EMBL" id="JASSOM010000021">
    <property type="protein sequence ID" value="MDK9362572.1"/>
    <property type="molecule type" value="Genomic_DNA"/>
</dbReference>
<evidence type="ECO:0000313" key="4">
    <source>
        <dbReference type="Proteomes" id="UP001223214"/>
    </source>
</evidence>
<dbReference type="SUPFAM" id="SSF56935">
    <property type="entry name" value="Porins"/>
    <property type="match status" value="1"/>
</dbReference>
<keyword evidence="1" id="KW-0175">Coiled coil</keyword>
<gene>
    <name evidence="3" type="ORF">QQF32_05060</name>
</gene>
<proteinExistence type="predicted"/>
<reference evidence="3 4" key="1">
    <citation type="submission" date="2023-06" db="EMBL/GenBank/DDBJ databases">
        <title>Identification and characterization of antibiotic-resistant Gram-negative bacteria.</title>
        <authorList>
            <person name="Cho G.-S."/>
            <person name="Lee J."/>
            <person name="Tai E."/>
            <person name="Jeong S."/>
            <person name="Kim I."/>
            <person name="Kim B.-E."/>
            <person name="Jeong M.-I."/>
            <person name="Oh K.-K."/>
            <person name="Franz C.M.A.P."/>
        </authorList>
    </citation>
    <scope>NUCLEOTIDE SEQUENCE [LARGE SCALE GENOMIC DNA]</scope>
    <source>
        <strain evidence="3 4">V106_12</strain>
    </source>
</reference>